<accession>A0A917FRN7</accession>
<gene>
    <name evidence="1" type="ORF">GCM10011365_17610</name>
</gene>
<dbReference type="Pfam" id="PF02482">
    <property type="entry name" value="Ribosomal_S30AE"/>
    <property type="match status" value="1"/>
</dbReference>
<dbReference type="InterPro" id="IPR003489">
    <property type="entry name" value="RHF/RaiA"/>
</dbReference>
<protein>
    <recommendedName>
        <fullName evidence="3">Sigma 54 modulation/S30EA-like ribosomal protein</fullName>
    </recommendedName>
</protein>
<dbReference type="AlphaFoldDB" id="A0A917FRN7"/>
<keyword evidence="2" id="KW-1185">Reference proteome</keyword>
<dbReference type="Proteomes" id="UP000605253">
    <property type="component" value="Unassembled WGS sequence"/>
</dbReference>
<sequence>MQIQVNHDHNIVGGESLQNYVENLMTDALHNFKDQVTRVEVHVADENGQKGGDDDMRCTMEVRLRGLKPFAVTHRDKNIHAAIDGAADRVTRSVRKTVQKRREI</sequence>
<evidence type="ECO:0000313" key="2">
    <source>
        <dbReference type="Proteomes" id="UP000605253"/>
    </source>
</evidence>
<comment type="caution">
    <text evidence="1">The sequence shown here is derived from an EMBL/GenBank/DDBJ whole genome shotgun (WGS) entry which is preliminary data.</text>
</comment>
<reference evidence="1" key="2">
    <citation type="submission" date="2020-09" db="EMBL/GenBank/DDBJ databases">
        <authorList>
            <person name="Sun Q."/>
            <person name="Zhou Y."/>
        </authorList>
    </citation>
    <scope>NUCLEOTIDE SEQUENCE</scope>
    <source>
        <strain evidence="1">CGMCC 1.12181</strain>
    </source>
</reference>
<dbReference type="Gene3D" id="3.30.160.100">
    <property type="entry name" value="Ribosome hibernation promotion factor-like"/>
    <property type="match status" value="1"/>
</dbReference>
<dbReference type="EMBL" id="BMEO01000007">
    <property type="protein sequence ID" value="GGF96685.1"/>
    <property type="molecule type" value="Genomic_DNA"/>
</dbReference>
<organism evidence="1 2">
    <name type="scientific">Marinicella pacifica</name>
    <dbReference type="NCBI Taxonomy" id="1171543"/>
    <lineage>
        <taxon>Bacteria</taxon>
        <taxon>Pseudomonadati</taxon>
        <taxon>Pseudomonadota</taxon>
        <taxon>Gammaproteobacteria</taxon>
        <taxon>Lysobacterales</taxon>
        <taxon>Marinicellaceae</taxon>
        <taxon>Marinicella</taxon>
    </lineage>
</organism>
<dbReference type="RefSeq" id="WP_188365367.1">
    <property type="nucleotide sequence ID" value="NZ_BAABJF010000003.1"/>
</dbReference>
<evidence type="ECO:0008006" key="3">
    <source>
        <dbReference type="Google" id="ProtNLM"/>
    </source>
</evidence>
<reference evidence="1" key="1">
    <citation type="journal article" date="2014" name="Int. J. Syst. Evol. Microbiol.">
        <title>Complete genome sequence of Corynebacterium casei LMG S-19264T (=DSM 44701T), isolated from a smear-ripened cheese.</title>
        <authorList>
            <consortium name="US DOE Joint Genome Institute (JGI-PGF)"/>
            <person name="Walter F."/>
            <person name="Albersmeier A."/>
            <person name="Kalinowski J."/>
            <person name="Ruckert C."/>
        </authorList>
    </citation>
    <scope>NUCLEOTIDE SEQUENCE</scope>
    <source>
        <strain evidence="1">CGMCC 1.12181</strain>
    </source>
</reference>
<dbReference type="InterPro" id="IPR036567">
    <property type="entry name" value="RHF-like"/>
</dbReference>
<evidence type="ECO:0000313" key="1">
    <source>
        <dbReference type="EMBL" id="GGF96685.1"/>
    </source>
</evidence>
<dbReference type="SUPFAM" id="SSF69754">
    <property type="entry name" value="Ribosome binding protein Y (YfiA homologue)"/>
    <property type="match status" value="1"/>
</dbReference>
<name>A0A917FRN7_9GAMM</name>
<proteinExistence type="predicted"/>